<evidence type="ECO:0000313" key="2">
    <source>
        <dbReference type="Proteomes" id="UP000229703"/>
    </source>
</evidence>
<feature type="non-terminal residue" evidence="1">
    <location>
        <position position="252"/>
    </location>
</feature>
<reference evidence="2" key="1">
    <citation type="submission" date="2017-09" db="EMBL/GenBank/DDBJ databases">
        <title>Depth-based differentiation of microbial function through sediment-hosted aquifers and enrichment of novel symbionts in the deep terrestrial subsurface.</title>
        <authorList>
            <person name="Probst A.J."/>
            <person name="Ladd B."/>
            <person name="Jarett J.K."/>
            <person name="Geller-Mcgrath D.E."/>
            <person name="Sieber C.M.K."/>
            <person name="Emerson J.B."/>
            <person name="Anantharaman K."/>
            <person name="Thomas B.C."/>
            <person name="Malmstrom R."/>
            <person name="Stieglmeier M."/>
            <person name="Klingl A."/>
            <person name="Woyke T."/>
            <person name="Ryan C.M."/>
            <person name="Banfield J.F."/>
        </authorList>
    </citation>
    <scope>NUCLEOTIDE SEQUENCE [LARGE SCALE GENOMIC DNA]</scope>
</reference>
<evidence type="ECO:0000313" key="1">
    <source>
        <dbReference type="EMBL" id="PIX77348.1"/>
    </source>
</evidence>
<proteinExistence type="predicted"/>
<dbReference type="Proteomes" id="UP000229703">
    <property type="component" value="Unassembled WGS sequence"/>
</dbReference>
<organism evidence="1 2">
    <name type="scientific">bacterium (Candidatus Ratteibacteria) CG_4_10_14_3_um_filter_41_18</name>
    <dbReference type="NCBI Taxonomy" id="2014287"/>
    <lineage>
        <taxon>Bacteria</taxon>
        <taxon>Candidatus Ratteibacteria</taxon>
    </lineage>
</organism>
<comment type="caution">
    <text evidence="1">The sequence shown here is derived from an EMBL/GenBank/DDBJ whole genome shotgun (WGS) entry which is preliminary data.</text>
</comment>
<gene>
    <name evidence="1" type="ORF">COZ37_03130</name>
</gene>
<name>A0A2M7M3S9_9BACT</name>
<protein>
    <recommendedName>
        <fullName evidence="3">Uroporphyrinogen decarboxylase (URO-D) domain-containing protein</fullName>
    </recommendedName>
</protein>
<dbReference type="AlphaFoldDB" id="A0A2M7M3S9"/>
<dbReference type="EMBL" id="PFJK01000142">
    <property type="protein sequence ID" value="PIX77348.1"/>
    <property type="molecule type" value="Genomic_DNA"/>
</dbReference>
<evidence type="ECO:0008006" key="3">
    <source>
        <dbReference type="Google" id="ProtNLM"/>
    </source>
</evidence>
<accession>A0A2M7M3S9</accession>
<sequence length="252" mass="28672">MKTLAYKQNTQDVLNRLRSLYEERDQDKIFAGMHIPNKHLEEFKNNNIAGNCDYPDPSERILFWDSVLHERINLLDDSIPSVYLSEMDQGIYGGILGGDIKFTRDTATAGLTAGWVSSMVTPLLNDLAELDKLKFDKSHKWYKRYINQLKIFVKGASNKFGISHFILIDGLNSIFELIGATKTYLSLIDKPELVQKAIDFAHNLNAEVQTDFFDQIPLLGNGTCSNLAEWIPGRIVSESVDPFHMTSVEYFE</sequence>